<dbReference type="Gene3D" id="3.30.300.210">
    <property type="entry name" value="Nutrient germinant receptor protein C, domain 3"/>
    <property type="match status" value="1"/>
</dbReference>
<keyword evidence="11" id="KW-1185">Reference proteome</keyword>
<evidence type="ECO:0000313" key="10">
    <source>
        <dbReference type="EMBL" id="MBO7742979.1"/>
    </source>
</evidence>
<evidence type="ECO:0000256" key="6">
    <source>
        <dbReference type="ARBA" id="ARBA00023139"/>
    </source>
</evidence>
<feature type="domain" description="Spore germination GerAC-like C-terminal" evidence="8">
    <location>
        <begin position="202"/>
        <end position="353"/>
    </location>
</feature>
<name>A0ABS3W3U9_9BACL</name>
<keyword evidence="5" id="KW-0472">Membrane</keyword>
<dbReference type="NCBIfam" id="TIGR02887">
    <property type="entry name" value="spore_ger_x_C"/>
    <property type="match status" value="1"/>
</dbReference>
<dbReference type="PANTHER" id="PTHR35789">
    <property type="entry name" value="SPORE GERMINATION PROTEIN B3"/>
    <property type="match status" value="1"/>
</dbReference>
<dbReference type="InterPro" id="IPR038501">
    <property type="entry name" value="Spore_GerAC_C_sf"/>
</dbReference>
<protein>
    <submittedName>
        <fullName evidence="10">Ger(X)C family spore germination protein</fullName>
    </submittedName>
</protein>
<dbReference type="RefSeq" id="WP_208845929.1">
    <property type="nucleotide sequence ID" value="NZ_JAGGDJ010000001.1"/>
</dbReference>
<evidence type="ECO:0000259" key="9">
    <source>
        <dbReference type="Pfam" id="PF25198"/>
    </source>
</evidence>
<evidence type="ECO:0000256" key="4">
    <source>
        <dbReference type="ARBA" id="ARBA00022729"/>
    </source>
</evidence>
<dbReference type="EMBL" id="JAGGDJ010000001">
    <property type="protein sequence ID" value="MBO7742979.1"/>
    <property type="molecule type" value="Genomic_DNA"/>
</dbReference>
<comment type="subcellular location">
    <subcellularLocation>
        <location evidence="1">Membrane</location>
        <topology evidence="1">Lipid-anchor</topology>
    </subcellularLocation>
</comment>
<dbReference type="PANTHER" id="PTHR35789:SF1">
    <property type="entry name" value="SPORE GERMINATION PROTEIN B3"/>
    <property type="match status" value="1"/>
</dbReference>
<dbReference type="InterPro" id="IPR008844">
    <property type="entry name" value="Spore_GerAC-like"/>
</dbReference>
<dbReference type="Pfam" id="PF25198">
    <property type="entry name" value="Spore_GerAC_N"/>
    <property type="match status" value="1"/>
</dbReference>
<dbReference type="Pfam" id="PF05504">
    <property type="entry name" value="Spore_GerAC"/>
    <property type="match status" value="1"/>
</dbReference>
<comment type="caution">
    <text evidence="10">The sequence shown here is derived from an EMBL/GenBank/DDBJ whole genome shotgun (WGS) entry which is preliminary data.</text>
</comment>
<comment type="similarity">
    <text evidence="2">Belongs to the GerABKC lipoprotein family.</text>
</comment>
<dbReference type="Proteomes" id="UP000670947">
    <property type="component" value="Unassembled WGS sequence"/>
</dbReference>
<evidence type="ECO:0000256" key="2">
    <source>
        <dbReference type="ARBA" id="ARBA00007886"/>
    </source>
</evidence>
<gene>
    <name evidence="10" type="ORF">I8J29_02140</name>
</gene>
<dbReference type="InterPro" id="IPR046953">
    <property type="entry name" value="Spore_GerAC-like_C"/>
</dbReference>
<evidence type="ECO:0000256" key="1">
    <source>
        <dbReference type="ARBA" id="ARBA00004635"/>
    </source>
</evidence>
<dbReference type="PROSITE" id="PS51257">
    <property type="entry name" value="PROKAR_LIPOPROTEIN"/>
    <property type="match status" value="1"/>
</dbReference>
<accession>A0ABS3W3U9</accession>
<keyword evidence="3" id="KW-0309">Germination</keyword>
<evidence type="ECO:0000256" key="5">
    <source>
        <dbReference type="ARBA" id="ARBA00023136"/>
    </source>
</evidence>
<dbReference type="InterPro" id="IPR057336">
    <property type="entry name" value="GerAC_N"/>
</dbReference>
<evidence type="ECO:0000259" key="8">
    <source>
        <dbReference type="Pfam" id="PF05504"/>
    </source>
</evidence>
<keyword evidence="6" id="KW-0564">Palmitate</keyword>
<proteinExistence type="inferred from homology"/>
<organism evidence="10 11">
    <name type="scientific">Paenibacillus artemisiicola</name>
    <dbReference type="NCBI Taxonomy" id="1172618"/>
    <lineage>
        <taxon>Bacteria</taxon>
        <taxon>Bacillati</taxon>
        <taxon>Bacillota</taxon>
        <taxon>Bacilli</taxon>
        <taxon>Bacillales</taxon>
        <taxon>Paenibacillaceae</taxon>
        <taxon>Paenibacillus</taxon>
    </lineage>
</organism>
<feature type="domain" description="Spore germination protein N-terminal" evidence="9">
    <location>
        <begin position="27"/>
        <end position="192"/>
    </location>
</feature>
<evidence type="ECO:0000313" key="11">
    <source>
        <dbReference type="Proteomes" id="UP000670947"/>
    </source>
</evidence>
<evidence type="ECO:0000256" key="3">
    <source>
        <dbReference type="ARBA" id="ARBA00022544"/>
    </source>
</evidence>
<evidence type="ECO:0000256" key="7">
    <source>
        <dbReference type="ARBA" id="ARBA00023288"/>
    </source>
</evidence>
<keyword evidence="7" id="KW-0449">Lipoprotein</keyword>
<keyword evidence="4" id="KW-0732">Signal</keyword>
<sequence length="358" mass="39941">MKPVAPRLLPAVAVPLLFLGLLTGCWDTRDINHRALPVCMGIAKQAGLYHVYLQFPDPVKDGLQLKVVSDYGHTITEAVDAISAKMTSDVDLPEVKVIIMERSYAEAGMKESIDNFMRNDHISAKALLVISDEPLESLFAFMVNSFKPTATAIYDSIEKNAGWNPQMALTRVWEVYRSIHSYTRDVAIPIFKSGESGTFDYDGSAILCSGKMVGRIDPDETLLANMFNEESAQGRIEVMNSASVLILQDTVRMKGTFVNGQPGVILDMTIRVSVLEKKGDSSAALIGKELERQTAERVQRMFAKLRKSKSDILGIGQEFRNLIPRDRLKHWRTDYLPRLQVDVRVHPIIQNEGNLTSS</sequence>
<reference evidence="10 11" key="1">
    <citation type="submission" date="2021-03" db="EMBL/GenBank/DDBJ databases">
        <title>Paenibacillus artemisicola MWE-103 whole genome sequence.</title>
        <authorList>
            <person name="Ham Y.J."/>
        </authorList>
    </citation>
    <scope>NUCLEOTIDE SEQUENCE [LARGE SCALE GENOMIC DNA]</scope>
    <source>
        <strain evidence="10 11">MWE-103</strain>
    </source>
</reference>